<comment type="caution">
    <text evidence="2">The sequence shown here is derived from an EMBL/GenBank/DDBJ whole genome shotgun (WGS) entry which is preliminary data.</text>
</comment>
<dbReference type="AlphaFoldDB" id="A0AAV3T2I9"/>
<dbReference type="EMBL" id="BAAADU010000002">
    <property type="protein sequence ID" value="GAA0655551.1"/>
    <property type="molecule type" value="Genomic_DNA"/>
</dbReference>
<evidence type="ECO:0000259" key="1">
    <source>
        <dbReference type="Pfam" id="PF03364"/>
    </source>
</evidence>
<protein>
    <submittedName>
        <fullName evidence="2">SRPBCC family protein</fullName>
    </submittedName>
</protein>
<proteinExistence type="predicted"/>
<dbReference type="SUPFAM" id="SSF55961">
    <property type="entry name" value="Bet v1-like"/>
    <property type="match status" value="1"/>
</dbReference>
<gene>
    <name evidence="2" type="ORF">GCM10009019_19170</name>
</gene>
<dbReference type="Gene3D" id="3.30.530.20">
    <property type="match status" value="1"/>
</dbReference>
<evidence type="ECO:0000313" key="2">
    <source>
        <dbReference type="EMBL" id="GAA0655551.1"/>
    </source>
</evidence>
<accession>A0AAV3T2I9</accession>
<evidence type="ECO:0000313" key="3">
    <source>
        <dbReference type="Proteomes" id="UP001500194"/>
    </source>
</evidence>
<dbReference type="RefSeq" id="WP_227260153.1">
    <property type="nucleotide sequence ID" value="NZ_BAAADU010000002.1"/>
</dbReference>
<sequence length="159" mass="17969">MAMYERDVRVDAPLSDVWAFHSRVEGLEELTPAWAGLRIESVVGPDGAPDPGVLEPGARIRMSAGPPFLPGPRESWTSVIAEREERDGFAYFVDEMEGGPFASWRHTHLFYADSDDRTLIRDRVRYELPFGAPAALGRPGLDMMFRARHRRTREHFSGL</sequence>
<dbReference type="InterPro" id="IPR023393">
    <property type="entry name" value="START-like_dom_sf"/>
</dbReference>
<feature type="domain" description="Coenzyme Q-binding protein COQ10 START" evidence="1">
    <location>
        <begin position="10"/>
        <end position="146"/>
    </location>
</feature>
<name>A0AAV3T2I9_9EURY</name>
<keyword evidence="3" id="KW-1185">Reference proteome</keyword>
<dbReference type="GeneID" id="68573400"/>
<dbReference type="Proteomes" id="UP001500194">
    <property type="component" value="Unassembled WGS sequence"/>
</dbReference>
<reference evidence="2 3" key="1">
    <citation type="journal article" date="2019" name="Int. J. Syst. Evol. Microbiol.">
        <title>The Global Catalogue of Microorganisms (GCM) 10K type strain sequencing project: providing services to taxonomists for standard genome sequencing and annotation.</title>
        <authorList>
            <consortium name="The Broad Institute Genomics Platform"/>
            <consortium name="The Broad Institute Genome Sequencing Center for Infectious Disease"/>
            <person name="Wu L."/>
            <person name="Ma J."/>
        </authorList>
    </citation>
    <scope>NUCLEOTIDE SEQUENCE [LARGE SCALE GENOMIC DNA]</scope>
    <source>
        <strain evidence="2 3">JCM 16327</strain>
    </source>
</reference>
<organism evidence="2 3">
    <name type="scientific">Salarchaeum japonicum</name>
    <dbReference type="NCBI Taxonomy" id="555573"/>
    <lineage>
        <taxon>Archaea</taxon>
        <taxon>Methanobacteriati</taxon>
        <taxon>Methanobacteriota</taxon>
        <taxon>Stenosarchaea group</taxon>
        <taxon>Halobacteria</taxon>
        <taxon>Halobacteriales</taxon>
        <taxon>Halobacteriaceae</taxon>
    </lineage>
</organism>
<dbReference type="CDD" id="cd07820">
    <property type="entry name" value="SRPBCC_3"/>
    <property type="match status" value="1"/>
</dbReference>
<dbReference type="Pfam" id="PF03364">
    <property type="entry name" value="Polyketide_cyc"/>
    <property type="match status" value="1"/>
</dbReference>
<dbReference type="InterPro" id="IPR005031">
    <property type="entry name" value="COQ10_START"/>
</dbReference>